<reference evidence="4 5" key="3">
    <citation type="submission" date="2017-03" db="EMBL/GenBank/DDBJ databases">
        <authorList>
            <person name="Regsiter A."/>
            <person name="William W."/>
        </authorList>
    </citation>
    <scope>NUCLEOTIDE SEQUENCE [LARGE SCALE GENOMIC DNA]</scope>
    <source>
        <strain evidence="4">PRJEB5721</strain>
    </source>
</reference>
<keyword evidence="1" id="KW-1133">Transmembrane helix</keyword>
<evidence type="ECO:0000256" key="1">
    <source>
        <dbReference type="SAM" id="Phobius"/>
    </source>
</evidence>
<evidence type="ECO:0000313" key="2">
    <source>
        <dbReference type="EMBL" id="CDQ12303.1"/>
    </source>
</evidence>
<organism evidence="2">
    <name type="scientific">Acidithiobacillus ferrivorans</name>
    <dbReference type="NCBI Taxonomy" id="160808"/>
    <lineage>
        <taxon>Bacteria</taxon>
        <taxon>Pseudomonadati</taxon>
        <taxon>Pseudomonadota</taxon>
        <taxon>Acidithiobacillia</taxon>
        <taxon>Acidithiobacillales</taxon>
        <taxon>Acidithiobacillaceae</taxon>
        <taxon>Acidithiobacillus</taxon>
    </lineage>
</organism>
<proteinExistence type="predicted"/>
<keyword evidence="5" id="KW-1185">Reference proteome</keyword>
<gene>
    <name evidence="2" type="ORF">AFERRI_10126</name>
    <name evidence="4" type="ORF">AFERRI_11188</name>
    <name evidence="3" type="ORF">H2515_05895</name>
</gene>
<evidence type="ECO:0000313" key="3">
    <source>
        <dbReference type="EMBL" id="QQD73774.1"/>
    </source>
</evidence>
<feature type="transmembrane region" description="Helical" evidence="1">
    <location>
        <begin position="112"/>
        <end position="130"/>
    </location>
</feature>
<evidence type="ECO:0000313" key="4">
    <source>
        <dbReference type="EMBL" id="SMH65153.1"/>
    </source>
</evidence>
<reference evidence="2" key="2">
    <citation type="submission" date="2014-07" db="EMBL/GenBank/DDBJ databases">
        <title>Initial genome analysis of the psychrotolerant acidophile Acidithiobacillus ferrivorans CF27: insights into iron and sulfur oxidation pathways and into biofilm formation.</title>
        <authorList>
            <person name="Talla E."/>
            <person name="Hedrich S."/>
            <person name="Mangenot S."/>
            <person name="Ji B."/>
            <person name="Johnson D.B."/>
            <person name="Barbe V."/>
            <person name="Bonnefoy V."/>
        </authorList>
    </citation>
    <scope>NUCLEOTIDE SEQUENCE [LARGE SCALE GENOMIC DNA]</scope>
    <source>
        <strain evidence="2">CF27</strain>
    </source>
</reference>
<protein>
    <recommendedName>
        <fullName evidence="7">Peptidase M48 domain-containing protein</fullName>
    </recommendedName>
</protein>
<dbReference type="RefSeq" id="WP_035190257.1">
    <property type="nucleotide sequence ID" value="NZ_CCCS020000001.1"/>
</dbReference>
<dbReference type="Proteomes" id="UP000595420">
    <property type="component" value="Chromosome"/>
</dbReference>
<dbReference type="EMBL" id="LT841305">
    <property type="protein sequence ID" value="SMH65153.1"/>
    <property type="molecule type" value="Genomic_DNA"/>
</dbReference>
<reference evidence="3 6" key="4">
    <citation type="submission" date="2020-07" db="EMBL/GenBank/DDBJ databases">
        <title>Complete genome sequence analysis of Acidithiobacillus ferrivorans XJFY6S-08 reveals extreme environmental adaptation to alpine acid mine drainage.</title>
        <authorList>
            <person name="Yan L."/>
            <person name="Ni Y."/>
        </authorList>
    </citation>
    <scope>NUCLEOTIDE SEQUENCE [LARGE SCALE GENOMIC DNA]</scope>
    <source>
        <strain evidence="3 6">XJFY6S-08</strain>
    </source>
</reference>
<reference evidence="2" key="1">
    <citation type="submission" date="2014-03" db="EMBL/GenBank/DDBJ databases">
        <authorList>
            <person name="Genoscope - CEA"/>
        </authorList>
    </citation>
    <scope>NUCLEOTIDE SEQUENCE [LARGE SCALE GENOMIC DNA]</scope>
    <source>
        <strain evidence="2">CF27</strain>
    </source>
</reference>
<feature type="transmembrane region" description="Helical" evidence="1">
    <location>
        <begin position="83"/>
        <end position="106"/>
    </location>
</feature>
<dbReference type="EMBL" id="CP059488">
    <property type="protein sequence ID" value="QQD73774.1"/>
    <property type="molecule type" value="Genomic_DNA"/>
</dbReference>
<evidence type="ECO:0000313" key="5">
    <source>
        <dbReference type="Proteomes" id="UP000193925"/>
    </source>
</evidence>
<keyword evidence="1" id="KW-0812">Transmembrane</keyword>
<sequence>MFIKDMLRRDAQLTSLRNSLGDEHTPVFYSTFADDAGGLHDPITGAVLISPALAQQSVDSQRALLARELGRVSAPKRTKRWRIGVAALLLCFILDIVLMKVVLPLIPELMDAGVATACFWMAVWQFRTLYTSATTTLYARHADAWARARVLDYDDLIGKVMARQSIARYVRATR</sequence>
<dbReference type="EMBL" id="CCCS020000001">
    <property type="protein sequence ID" value="CDQ12303.1"/>
    <property type="molecule type" value="Genomic_DNA"/>
</dbReference>
<accession>A0A060V078</accession>
<dbReference type="AlphaFoldDB" id="A0A060V078"/>
<evidence type="ECO:0000313" key="6">
    <source>
        <dbReference type="Proteomes" id="UP000595420"/>
    </source>
</evidence>
<evidence type="ECO:0008006" key="7">
    <source>
        <dbReference type="Google" id="ProtNLM"/>
    </source>
</evidence>
<keyword evidence="1" id="KW-0472">Membrane</keyword>
<name>A0A060V078_9PROT</name>
<dbReference type="Proteomes" id="UP000193925">
    <property type="component" value="Chromosome AFERRI"/>
</dbReference>